<name>A0A0D0VAZ0_CRYGA</name>
<feature type="compositionally biased region" description="Polar residues" evidence="3">
    <location>
        <begin position="269"/>
        <end position="284"/>
    </location>
</feature>
<comment type="similarity">
    <text evidence="2">Belongs to the HFCD (homooligomeric flavin containing Cys decarboxylase) superfamily.</text>
</comment>
<organism evidence="5">
    <name type="scientific">Cryptococcus bacillisporus CA1280</name>
    <dbReference type="NCBI Taxonomy" id="1296109"/>
    <lineage>
        <taxon>Eukaryota</taxon>
        <taxon>Fungi</taxon>
        <taxon>Dikarya</taxon>
        <taxon>Basidiomycota</taxon>
        <taxon>Agaricomycotina</taxon>
        <taxon>Tremellomycetes</taxon>
        <taxon>Tremellales</taxon>
        <taxon>Cryptococcaceae</taxon>
        <taxon>Cryptococcus</taxon>
        <taxon>Cryptococcus gattii species complex</taxon>
    </lineage>
</organism>
<dbReference type="InterPro" id="IPR036551">
    <property type="entry name" value="Flavin_trans-like"/>
</dbReference>
<feature type="compositionally biased region" description="Polar residues" evidence="3">
    <location>
        <begin position="1"/>
        <end position="10"/>
    </location>
</feature>
<dbReference type="PANTHER" id="PTHR14359:SF6">
    <property type="entry name" value="PHOSPHOPANTOTHENOYLCYSTEINE DECARBOXYLASE"/>
    <property type="match status" value="1"/>
</dbReference>
<protein>
    <submittedName>
        <fullName evidence="5">Phosphopantothenoylcysteine decarboxylase</fullName>
    </submittedName>
</protein>
<evidence type="ECO:0000256" key="3">
    <source>
        <dbReference type="SAM" id="MobiDB-lite"/>
    </source>
</evidence>
<dbReference type="InterPro" id="IPR003382">
    <property type="entry name" value="Flavoprotein"/>
</dbReference>
<dbReference type="EMBL" id="KN847995">
    <property type="protein sequence ID" value="KIR44726.1"/>
    <property type="molecule type" value="Genomic_DNA"/>
</dbReference>
<evidence type="ECO:0000256" key="1">
    <source>
        <dbReference type="ARBA" id="ARBA00022993"/>
    </source>
</evidence>
<evidence type="ECO:0000256" key="2">
    <source>
        <dbReference type="ARBA" id="ARBA00038350"/>
    </source>
</evidence>
<feature type="region of interest" description="Disordered" evidence="3">
    <location>
        <begin position="1"/>
        <end position="36"/>
    </location>
</feature>
<dbReference type="Gene3D" id="3.40.50.1950">
    <property type="entry name" value="Flavin prenyltransferase-like"/>
    <property type="match status" value="1"/>
</dbReference>
<dbReference type="HOGENOM" id="CLU_855347_0_0_1"/>
<sequence>MSSSSHTTNADPFRLPRKPPRPFVSAHHRPPSRDHTTTDNIFRVLLISSGSVASIKIPNMVEELVKAGNIDIQIIATKASTHFYSQADVDRSVQSALNLSDEQMQDDVGVRIWTDEDEWSDWKKVGDPILHIELRRWADLVVIAPCSADLLAKIAGGLCDTLASSLLRALSPSIPVIICPAMNTHMYQHRLTAKHLAVVQDELGYIVSGPQGAGRLACGDDGPGKMTDWHDIVSLIQGFATMHQTQALSLASLPIPSLSASIYGEETSINTSSSHPASADTSAHNPPHRLPYELTSNILRQKERREGEHPTPVAPLPDLHLLSTEAALNGKKMPASVYAKNLDWEKLANDGGLWHRKWWIGI</sequence>
<dbReference type="GO" id="GO:0015937">
    <property type="term" value="P:coenzyme A biosynthetic process"/>
    <property type="evidence" value="ECO:0007669"/>
    <property type="project" value="UniProtKB-KW"/>
</dbReference>
<accession>A0A0D0VAZ0</accession>
<keyword evidence="1" id="KW-0173">Coenzyme A biosynthesis</keyword>
<dbReference type="PANTHER" id="PTHR14359">
    <property type="entry name" value="HOMO-OLIGOMERIC FLAVIN CONTAINING CYS DECARBOXYLASE FAMILY"/>
    <property type="match status" value="1"/>
</dbReference>
<reference evidence="5" key="1">
    <citation type="submission" date="2015-01" db="EMBL/GenBank/DDBJ databases">
        <title>The Genome Sequence of Cryptococcus gattii CA1280.</title>
        <authorList>
            <consortium name="The Broad Institute Genomics Platform"/>
            <person name="Cuomo C."/>
            <person name="Litvintseva A."/>
            <person name="Chen Y."/>
            <person name="Heitman J."/>
            <person name="Sun S."/>
            <person name="Springer D."/>
            <person name="Dromer F."/>
            <person name="Young S."/>
            <person name="Zeng Q."/>
            <person name="Gargeya S."/>
            <person name="Abouelleil A."/>
            <person name="Alvarado L."/>
            <person name="Chapman S.B."/>
            <person name="Gainer-Dewar J."/>
            <person name="Goldberg J."/>
            <person name="Griggs A."/>
            <person name="Gujja S."/>
            <person name="Hansen M."/>
            <person name="Howarth C."/>
            <person name="Imamovic A."/>
            <person name="Larimer J."/>
            <person name="Murphy C."/>
            <person name="Naylor J."/>
            <person name="Pearson M."/>
            <person name="Priest M."/>
            <person name="Roberts A."/>
            <person name="Saif S."/>
            <person name="Shea T."/>
            <person name="Sykes S."/>
            <person name="Wortman J."/>
            <person name="Nusbaum C."/>
            <person name="Birren B."/>
        </authorList>
    </citation>
    <scope>NUCLEOTIDE SEQUENCE [LARGE SCALE GENOMIC DNA]</scope>
    <source>
        <strain evidence="5">CA1280</strain>
    </source>
</reference>
<evidence type="ECO:0000259" key="4">
    <source>
        <dbReference type="Pfam" id="PF02441"/>
    </source>
</evidence>
<proteinExistence type="inferred from homology"/>
<evidence type="ECO:0000313" key="5">
    <source>
        <dbReference type="EMBL" id="KIR44726.1"/>
    </source>
</evidence>
<feature type="region of interest" description="Disordered" evidence="3">
    <location>
        <begin position="269"/>
        <end position="292"/>
    </location>
</feature>
<dbReference type="GO" id="GO:0010181">
    <property type="term" value="F:FMN binding"/>
    <property type="evidence" value="ECO:0007669"/>
    <property type="project" value="TreeGrafter"/>
</dbReference>
<feature type="domain" description="Flavoprotein" evidence="4">
    <location>
        <begin position="43"/>
        <end position="236"/>
    </location>
</feature>
<dbReference type="GO" id="GO:0071513">
    <property type="term" value="C:phosphopantothenoylcysteine decarboxylase complex"/>
    <property type="evidence" value="ECO:0007669"/>
    <property type="project" value="TreeGrafter"/>
</dbReference>
<feature type="compositionally biased region" description="Basic residues" evidence="3">
    <location>
        <begin position="15"/>
        <end position="30"/>
    </location>
</feature>
<dbReference type="Pfam" id="PF02441">
    <property type="entry name" value="Flavoprotein"/>
    <property type="match status" value="1"/>
</dbReference>
<gene>
    <name evidence="5" type="ORF">I312_06067</name>
</gene>
<dbReference type="AlphaFoldDB" id="A0A0D0VAZ0"/>
<dbReference type="SUPFAM" id="SSF52507">
    <property type="entry name" value="Homo-oligomeric flavin-containing Cys decarboxylases, HFCD"/>
    <property type="match status" value="1"/>
</dbReference>
<dbReference type="GO" id="GO:0004633">
    <property type="term" value="F:phosphopantothenoylcysteine decarboxylase activity"/>
    <property type="evidence" value="ECO:0007669"/>
    <property type="project" value="TreeGrafter"/>
</dbReference>
<dbReference type="OrthoDB" id="1532798at2759"/>